<evidence type="ECO:0000313" key="3">
    <source>
        <dbReference type="Proteomes" id="UP000317977"/>
    </source>
</evidence>
<dbReference type="RefSeq" id="WP_246151965.1">
    <property type="nucleotide sequence ID" value="NZ_SJPX01000006.1"/>
</dbReference>
<accession>A0A5C6EFD1</accession>
<keyword evidence="3" id="KW-1185">Reference proteome</keyword>
<comment type="caution">
    <text evidence="2">The sequence shown here is derived from an EMBL/GenBank/DDBJ whole genome shotgun (WGS) entry which is preliminary data.</text>
</comment>
<sequence length="424" mass="47540" precursor="true">MKLSAKTALVSIALASIGVSRSASAQLNMSVEIDKPPISYSDTLDNNRVTRLIDDIASGKVKLTYSPDHGYLKSLLEALEISESSQTLVFSKTSMQVQHISGRNPRAVFFNDDTYVAWIRGSSLIEMSTTDPKLGAAFYTVDMRPSQAKVKRSNYDCLGCHSTSMTAGVPGHTVRSVYPNYDGSVRSQSESFVSGHHSPFSQRWGGWYVTGLHGDMAHMGNAFLRGTTLDTKNNANRMNLRNDFDTSGYLSPYSDIVALMVLEHQTQMHNVMTKADFAVRKLIHDREQSDLKFDSDEWQAQMHLVAREVVDHLLLRDEVLLTDKVQGSVVFEADFVSRGPKDDFGRSLRDFDLKTRIFKYPCSYLIYSDAFNSLQPVLRTEIYRQLRLSLTGNDASGRYSHLDEATRSNILAILRSTKPDFADQ</sequence>
<feature type="chain" id="PRO_5022693702" description="Cytochrome c domain-containing protein" evidence="1">
    <location>
        <begin position="26"/>
        <end position="424"/>
    </location>
</feature>
<name>A0A5C6EFD1_9BACT</name>
<feature type="signal peptide" evidence="1">
    <location>
        <begin position="1"/>
        <end position="25"/>
    </location>
</feature>
<gene>
    <name evidence="2" type="ORF">Poly59_57100</name>
</gene>
<proteinExistence type="predicted"/>
<protein>
    <recommendedName>
        <fullName evidence="4">Cytochrome c domain-containing protein</fullName>
    </recommendedName>
</protein>
<evidence type="ECO:0000313" key="2">
    <source>
        <dbReference type="EMBL" id="TWU46737.1"/>
    </source>
</evidence>
<evidence type="ECO:0008006" key="4">
    <source>
        <dbReference type="Google" id="ProtNLM"/>
    </source>
</evidence>
<reference evidence="2 3" key="1">
    <citation type="submission" date="2019-02" db="EMBL/GenBank/DDBJ databases">
        <title>Deep-cultivation of Planctomycetes and their phenomic and genomic characterization uncovers novel biology.</title>
        <authorList>
            <person name="Wiegand S."/>
            <person name="Jogler M."/>
            <person name="Boedeker C."/>
            <person name="Pinto D."/>
            <person name="Vollmers J."/>
            <person name="Rivas-Marin E."/>
            <person name="Kohn T."/>
            <person name="Peeters S.H."/>
            <person name="Heuer A."/>
            <person name="Rast P."/>
            <person name="Oberbeckmann S."/>
            <person name="Bunk B."/>
            <person name="Jeske O."/>
            <person name="Meyerdierks A."/>
            <person name="Storesund J.E."/>
            <person name="Kallscheuer N."/>
            <person name="Luecker S."/>
            <person name="Lage O.M."/>
            <person name="Pohl T."/>
            <person name="Merkel B.J."/>
            <person name="Hornburger P."/>
            <person name="Mueller R.-W."/>
            <person name="Bruemmer F."/>
            <person name="Labrenz M."/>
            <person name="Spormann A.M."/>
            <person name="Op Den Camp H."/>
            <person name="Overmann J."/>
            <person name="Amann R."/>
            <person name="Jetten M.S.M."/>
            <person name="Mascher T."/>
            <person name="Medema M.H."/>
            <person name="Devos D.P."/>
            <person name="Kaster A.-K."/>
            <person name="Ovreas L."/>
            <person name="Rohde M."/>
            <person name="Galperin M.Y."/>
            <person name="Jogler C."/>
        </authorList>
    </citation>
    <scope>NUCLEOTIDE SEQUENCE [LARGE SCALE GENOMIC DNA]</scope>
    <source>
        <strain evidence="2 3">Poly59</strain>
    </source>
</reference>
<dbReference type="EMBL" id="SJPX01000006">
    <property type="protein sequence ID" value="TWU46737.1"/>
    <property type="molecule type" value="Genomic_DNA"/>
</dbReference>
<evidence type="ECO:0000256" key="1">
    <source>
        <dbReference type="SAM" id="SignalP"/>
    </source>
</evidence>
<dbReference type="Proteomes" id="UP000317977">
    <property type="component" value="Unassembled WGS sequence"/>
</dbReference>
<organism evidence="2 3">
    <name type="scientific">Rubripirellula reticaptiva</name>
    <dbReference type="NCBI Taxonomy" id="2528013"/>
    <lineage>
        <taxon>Bacteria</taxon>
        <taxon>Pseudomonadati</taxon>
        <taxon>Planctomycetota</taxon>
        <taxon>Planctomycetia</taxon>
        <taxon>Pirellulales</taxon>
        <taxon>Pirellulaceae</taxon>
        <taxon>Rubripirellula</taxon>
    </lineage>
</organism>
<dbReference type="AlphaFoldDB" id="A0A5C6EFD1"/>
<keyword evidence="1" id="KW-0732">Signal</keyword>